<protein>
    <submittedName>
        <fullName evidence="2">AlpA family phage regulatory protein</fullName>
    </submittedName>
</protein>
<dbReference type="InterPro" id="IPR041657">
    <property type="entry name" value="HTH_17"/>
</dbReference>
<dbReference type="Gene3D" id="1.10.238.160">
    <property type="match status" value="1"/>
</dbReference>
<evidence type="ECO:0000259" key="1">
    <source>
        <dbReference type="Pfam" id="PF12728"/>
    </source>
</evidence>
<dbReference type="Proteomes" id="UP001195660">
    <property type="component" value="Unassembled WGS sequence"/>
</dbReference>
<evidence type="ECO:0000313" key="3">
    <source>
        <dbReference type="Proteomes" id="UP001195660"/>
    </source>
</evidence>
<sequence>MRNYSDLQSGNNTAPASPWLTMGELTQRFKVTRASVYRWIANESFPAPVKFGRAARFEVAAVTAWEAKKIGGAQ</sequence>
<evidence type="ECO:0000313" key="2">
    <source>
        <dbReference type="EMBL" id="MBM5570607.1"/>
    </source>
</evidence>
<accession>A0ABS2C9A2</accession>
<name>A0ABS2C9A2_9NEIS</name>
<comment type="caution">
    <text evidence="2">The sequence shown here is derived from an EMBL/GenBank/DDBJ whole genome shotgun (WGS) entry which is preliminary data.</text>
</comment>
<dbReference type="EMBL" id="WOFE01000001">
    <property type="protein sequence ID" value="MBM5570607.1"/>
    <property type="molecule type" value="Genomic_DNA"/>
</dbReference>
<dbReference type="InterPro" id="IPR009061">
    <property type="entry name" value="DNA-bd_dom_put_sf"/>
</dbReference>
<keyword evidence="3" id="KW-1185">Reference proteome</keyword>
<reference evidence="2 3" key="1">
    <citation type="submission" date="2019-11" db="EMBL/GenBank/DDBJ databases">
        <title>Novel Deefgea species.</title>
        <authorList>
            <person name="Han J.-H."/>
        </authorList>
    </citation>
    <scope>NUCLEOTIDE SEQUENCE [LARGE SCALE GENOMIC DNA]</scope>
    <source>
        <strain evidence="2 3">LMG 24817</strain>
    </source>
</reference>
<dbReference type="Pfam" id="PF12728">
    <property type="entry name" value="HTH_17"/>
    <property type="match status" value="1"/>
</dbReference>
<dbReference type="SUPFAM" id="SSF46955">
    <property type="entry name" value="Putative DNA-binding domain"/>
    <property type="match status" value="1"/>
</dbReference>
<organism evidence="2 3">
    <name type="scientific">Deefgea chitinilytica</name>
    <dbReference type="NCBI Taxonomy" id="570276"/>
    <lineage>
        <taxon>Bacteria</taxon>
        <taxon>Pseudomonadati</taxon>
        <taxon>Pseudomonadota</taxon>
        <taxon>Betaproteobacteria</taxon>
        <taxon>Neisseriales</taxon>
        <taxon>Chitinibacteraceae</taxon>
        <taxon>Deefgea</taxon>
    </lineage>
</organism>
<gene>
    <name evidence="2" type="ORF">GM173_03325</name>
</gene>
<feature type="domain" description="Helix-turn-helix" evidence="1">
    <location>
        <begin position="19"/>
        <end position="66"/>
    </location>
</feature>
<proteinExistence type="predicted"/>